<proteinExistence type="predicted"/>
<evidence type="ECO:0000256" key="1">
    <source>
        <dbReference type="SAM" id="Coils"/>
    </source>
</evidence>
<dbReference type="EMBL" id="SSTE01020126">
    <property type="protein sequence ID" value="KAA0035264.1"/>
    <property type="molecule type" value="Genomic_DNA"/>
</dbReference>
<dbReference type="Proteomes" id="UP000321393">
    <property type="component" value="Unassembled WGS sequence"/>
</dbReference>
<evidence type="ECO:0000313" key="5">
    <source>
        <dbReference type="Proteomes" id="UP000321947"/>
    </source>
</evidence>
<keyword evidence="1" id="KW-0175">Coiled coil</keyword>
<name>A0A5A7SVG0_CUCMM</name>
<evidence type="ECO:0000313" key="2">
    <source>
        <dbReference type="EMBL" id="KAA0035264.1"/>
    </source>
</evidence>
<dbReference type="AlphaFoldDB" id="A0A5A7SVG0"/>
<feature type="coiled-coil region" evidence="1">
    <location>
        <begin position="239"/>
        <end position="273"/>
    </location>
</feature>
<evidence type="ECO:0000313" key="4">
    <source>
        <dbReference type="Proteomes" id="UP000321393"/>
    </source>
</evidence>
<sequence>MEIIREGPSASRPLVLDGKNYSYWKPRMIFFIKTLDRRAWRVLVAGYEPPMMTVDGVSIPKSKVDWIDDKEQASFSKEAWKILEVAYESTTRVKISRLQLITSKFEALKMFEDESISEYNERVLEIANESLLFGKRIPESKIVRKVLRSLPEKFDMKIECPTFLRRQKKNLRAILSDEDPYDSEEDNDMNAFTIRITKTNFEDESESSKENCDNELTFEKLKVLWKEDSEARTVQKVKIQELMKENEHLMSVISSLKLKLREVQNEYDQTMNSVKMLNFGTVNLDLILRSGQTNSSKYGLDFDSLVRNVNPTTKIKFVPTSVNDKLDAPTA</sequence>
<comment type="caution">
    <text evidence="2">The sequence shown here is derived from an EMBL/GenBank/DDBJ whole genome shotgun (WGS) entry which is preliminary data.</text>
</comment>
<protein>
    <submittedName>
        <fullName evidence="2">Gag-pol polyprotein</fullName>
    </submittedName>
</protein>
<reference evidence="4 5" key="1">
    <citation type="submission" date="2019-08" db="EMBL/GenBank/DDBJ databases">
        <title>Draft genome sequences of two oriental melons (Cucumis melo L. var makuwa).</title>
        <authorList>
            <person name="Kwon S.-Y."/>
        </authorList>
    </citation>
    <scope>NUCLEOTIDE SEQUENCE [LARGE SCALE GENOMIC DNA]</scope>
    <source>
        <strain evidence="5">cv. Chang Bougi</strain>
        <strain evidence="4">cv. SW 3</strain>
        <tissue evidence="2">Leaf</tissue>
    </source>
</reference>
<dbReference type="PANTHER" id="PTHR35317:SF23">
    <property type="entry name" value="OS04G0629600 PROTEIN"/>
    <property type="match status" value="1"/>
</dbReference>
<dbReference type="OrthoDB" id="1931687at2759"/>
<dbReference type="PANTHER" id="PTHR35317">
    <property type="entry name" value="OS04G0629600 PROTEIN"/>
    <property type="match status" value="1"/>
</dbReference>
<gene>
    <name evidence="3" type="ORF">E5676_scaffold852G00050</name>
    <name evidence="2" type="ORF">E6C27_scaffold228G00540</name>
</gene>
<dbReference type="Proteomes" id="UP000321947">
    <property type="component" value="Unassembled WGS sequence"/>
</dbReference>
<dbReference type="Pfam" id="PF14223">
    <property type="entry name" value="Retrotran_gag_2"/>
    <property type="match status" value="1"/>
</dbReference>
<evidence type="ECO:0000313" key="3">
    <source>
        <dbReference type="EMBL" id="TYK07573.1"/>
    </source>
</evidence>
<dbReference type="EMBL" id="SSTD01013153">
    <property type="protein sequence ID" value="TYK07573.1"/>
    <property type="molecule type" value="Genomic_DNA"/>
</dbReference>
<organism evidence="2 4">
    <name type="scientific">Cucumis melo var. makuwa</name>
    <name type="common">Oriental melon</name>
    <dbReference type="NCBI Taxonomy" id="1194695"/>
    <lineage>
        <taxon>Eukaryota</taxon>
        <taxon>Viridiplantae</taxon>
        <taxon>Streptophyta</taxon>
        <taxon>Embryophyta</taxon>
        <taxon>Tracheophyta</taxon>
        <taxon>Spermatophyta</taxon>
        <taxon>Magnoliopsida</taxon>
        <taxon>eudicotyledons</taxon>
        <taxon>Gunneridae</taxon>
        <taxon>Pentapetalae</taxon>
        <taxon>rosids</taxon>
        <taxon>fabids</taxon>
        <taxon>Cucurbitales</taxon>
        <taxon>Cucurbitaceae</taxon>
        <taxon>Benincaseae</taxon>
        <taxon>Cucumis</taxon>
    </lineage>
</organism>
<accession>A0A5A7SVG0</accession>